<accession>A0A9P6EE18</accession>
<name>A0A9P6EE18_9AGAR</name>
<dbReference type="Proteomes" id="UP000807306">
    <property type="component" value="Unassembled WGS sequence"/>
</dbReference>
<reference evidence="2" key="1">
    <citation type="submission" date="2020-11" db="EMBL/GenBank/DDBJ databases">
        <authorList>
            <consortium name="DOE Joint Genome Institute"/>
            <person name="Ahrendt S."/>
            <person name="Riley R."/>
            <person name="Andreopoulos W."/>
            <person name="Labutti K."/>
            <person name="Pangilinan J."/>
            <person name="Ruiz-Duenas F.J."/>
            <person name="Barrasa J.M."/>
            <person name="Sanchez-Garcia M."/>
            <person name="Camarero S."/>
            <person name="Miyauchi S."/>
            <person name="Serrano A."/>
            <person name="Linde D."/>
            <person name="Babiker R."/>
            <person name="Drula E."/>
            <person name="Ayuso-Fernandez I."/>
            <person name="Pacheco R."/>
            <person name="Padilla G."/>
            <person name="Ferreira P."/>
            <person name="Barriuso J."/>
            <person name="Kellner H."/>
            <person name="Castanera R."/>
            <person name="Alfaro M."/>
            <person name="Ramirez L."/>
            <person name="Pisabarro A.G."/>
            <person name="Kuo A."/>
            <person name="Tritt A."/>
            <person name="Lipzen A."/>
            <person name="He G."/>
            <person name="Yan M."/>
            <person name="Ng V."/>
            <person name="Cullen D."/>
            <person name="Martin F."/>
            <person name="Rosso M.-N."/>
            <person name="Henrissat B."/>
            <person name="Hibbett D."/>
            <person name="Martinez A.T."/>
            <person name="Grigoriev I.V."/>
        </authorList>
    </citation>
    <scope>NUCLEOTIDE SEQUENCE</scope>
    <source>
        <strain evidence="2">CBS 506.95</strain>
    </source>
</reference>
<comment type="caution">
    <text evidence="2">The sequence shown here is derived from an EMBL/GenBank/DDBJ whole genome shotgun (WGS) entry which is preliminary data.</text>
</comment>
<organism evidence="2 3">
    <name type="scientific">Crepidotus variabilis</name>
    <dbReference type="NCBI Taxonomy" id="179855"/>
    <lineage>
        <taxon>Eukaryota</taxon>
        <taxon>Fungi</taxon>
        <taxon>Dikarya</taxon>
        <taxon>Basidiomycota</taxon>
        <taxon>Agaricomycotina</taxon>
        <taxon>Agaricomycetes</taxon>
        <taxon>Agaricomycetidae</taxon>
        <taxon>Agaricales</taxon>
        <taxon>Agaricineae</taxon>
        <taxon>Crepidotaceae</taxon>
        <taxon>Crepidotus</taxon>
    </lineage>
</organism>
<dbReference type="InterPro" id="IPR000182">
    <property type="entry name" value="GNAT_dom"/>
</dbReference>
<dbReference type="EMBL" id="MU157862">
    <property type="protein sequence ID" value="KAF9527362.1"/>
    <property type="molecule type" value="Genomic_DNA"/>
</dbReference>
<dbReference type="GO" id="GO:0016747">
    <property type="term" value="F:acyltransferase activity, transferring groups other than amino-acyl groups"/>
    <property type="evidence" value="ECO:0007669"/>
    <property type="project" value="InterPro"/>
</dbReference>
<dbReference type="Pfam" id="PF00583">
    <property type="entry name" value="Acetyltransf_1"/>
    <property type="match status" value="1"/>
</dbReference>
<dbReference type="InterPro" id="IPR016181">
    <property type="entry name" value="Acyl_CoA_acyltransferase"/>
</dbReference>
<evidence type="ECO:0000259" key="1">
    <source>
        <dbReference type="Pfam" id="PF00583"/>
    </source>
</evidence>
<dbReference type="AlphaFoldDB" id="A0A9P6EE18"/>
<dbReference type="SUPFAM" id="SSF55729">
    <property type="entry name" value="Acyl-CoA N-acyltransferases (Nat)"/>
    <property type="match status" value="1"/>
</dbReference>
<dbReference type="OrthoDB" id="41532at2759"/>
<gene>
    <name evidence="2" type="ORF">CPB83DRAFT_402836</name>
</gene>
<keyword evidence="3" id="KW-1185">Reference proteome</keyword>
<sequence>MTNVVVSCIQKPCSETQAISYSEIRLAALAIDPIAFGSNYSREAAFSLSMWIEKLSRKGNTTFYAHLQESSNTANTNPSHEIADSVRARWIGILTVLSPTFITSFPPPNNPPYPIGVSKAENKGADVWMLVGMWVRPECRKRGVGKLLVQSAIDEVLNTSNEAALAETSRNSHRGSQSDIIDVLTEVWGDSKEGTEVEVEDLNSERTTDGIILLLVNTNNAAAVKLYSSVGFKSFPGDKLEHTEITGEDFGNNQGGNSALDSKSSRDLRWMEYRVARKKHSQAVQIS</sequence>
<evidence type="ECO:0000313" key="2">
    <source>
        <dbReference type="EMBL" id="KAF9527362.1"/>
    </source>
</evidence>
<evidence type="ECO:0000313" key="3">
    <source>
        <dbReference type="Proteomes" id="UP000807306"/>
    </source>
</evidence>
<dbReference type="CDD" id="cd04301">
    <property type="entry name" value="NAT_SF"/>
    <property type="match status" value="1"/>
</dbReference>
<proteinExistence type="predicted"/>
<protein>
    <recommendedName>
        <fullName evidence="1">N-acetyltransferase domain-containing protein</fullName>
    </recommendedName>
</protein>
<feature type="domain" description="N-acetyltransferase" evidence="1">
    <location>
        <begin position="124"/>
        <end position="163"/>
    </location>
</feature>
<dbReference type="Gene3D" id="3.40.630.30">
    <property type="match status" value="1"/>
</dbReference>